<sequence>MSYFITPERAMSSEGPMIIAGKQDGSIPRFIAVHAHARGQLLGASTGLLTVGTEAGQWVVPAIHAVWIPPHHRHSLRSHGPYFGWSVYVAEPECAMLPAVPCTLRSSGLLREAVYRAASWKGGDLNPVRERIARVILDEIAGLPHEDLGLPMPVDTRLARIAQAFTDNLLDERKAEEWAEWAGIPVRTMTRKFVVETGFTFTEWRQRARLMRALELLAAGEAVTSVALDVGYNNISAFIAMFRRVFGVTPTRYFTGEGS</sequence>
<evidence type="ECO:0000313" key="6">
    <source>
        <dbReference type="EMBL" id="MBA8876564.1"/>
    </source>
</evidence>
<evidence type="ECO:0000256" key="4">
    <source>
        <dbReference type="ARBA" id="ARBA00023163"/>
    </source>
</evidence>
<dbReference type="SUPFAM" id="SSF51182">
    <property type="entry name" value="RmlC-like cupins"/>
    <property type="match status" value="1"/>
</dbReference>
<dbReference type="CDD" id="cd06124">
    <property type="entry name" value="cupin_NimR-like_N"/>
    <property type="match status" value="1"/>
</dbReference>
<dbReference type="InterPro" id="IPR020449">
    <property type="entry name" value="Tscrpt_reg_AraC-type_HTH"/>
</dbReference>
<keyword evidence="1" id="KW-0678">Repressor</keyword>
<dbReference type="Gene3D" id="1.10.10.60">
    <property type="entry name" value="Homeodomain-like"/>
    <property type="match status" value="1"/>
</dbReference>
<reference evidence="6 7" key="1">
    <citation type="submission" date="2020-07" db="EMBL/GenBank/DDBJ databases">
        <title>Genomic Encyclopedia of Type Strains, Phase IV (KMG-V): Genome sequencing to study the core and pangenomes of soil and plant-associated prokaryotes.</title>
        <authorList>
            <person name="Whitman W."/>
        </authorList>
    </citation>
    <scope>NUCLEOTIDE SEQUENCE [LARGE SCALE GENOMIC DNA]</scope>
    <source>
        <strain evidence="6 7">AN3</strain>
    </source>
</reference>
<dbReference type="FunFam" id="1.10.10.60:FF:000132">
    <property type="entry name" value="AraC family transcriptional regulator"/>
    <property type="match status" value="1"/>
</dbReference>
<dbReference type="InterPro" id="IPR018062">
    <property type="entry name" value="HTH_AraC-typ_CS"/>
</dbReference>
<dbReference type="PANTHER" id="PTHR11019">
    <property type="entry name" value="HTH-TYPE TRANSCRIPTIONAL REGULATOR NIMR"/>
    <property type="match status" value="1"/>
</dbReference>
<evidence type="ECO:0000256" key="2">
    <source>
        <dbReference type="ARBA" id="ARBA00023015"/>
    </source>
</evidence>
<organism evidence="6 7">
    <name type="scientific">Phyllobacterium myrsinacearum</name>
    <dbReference type="NCBI Taxonomy" id="28101"/>
    <lineage>
        <taxon>Bacteria</taxon>
        <taxon>Pseudomonadati</taxon>
        <taxon>Pseudomonadota</taxon>
        <taxon>Alphaproteobacteria</taxon>
        <taxon>Hyphomicrobiales</taxon>
        <taxon>Phyllobacteriaceae</taxon>
        <taxon>Phyllobacterium</taxon>
    </lineage>
</organism>
<dbReference type="SMART" id="SM00342">
    <property type="entry name" value="HTH_ARAC"/>
    <property type="match status" value="1"/>
</dbReference>
<dbReference type="SUPFAM" id="SSF46689">
    <property type="entry name" value="Homeodomain-like"/>
    <property type="match status" value="1"/>
</dbReference>
<dbReference type="InterPro" id="IPR009057">
    <property type="entry name" value="Homeodomain-like_sf"/>
</dbReference>
<keyword evidence="3 6" id="KW-0238">DNA-binding</keyword>
<dbReference type="EMBL" id="JACGXN010000001">
    <property type="protein sequence ID" value="MBA8876564.1"/>
    <property type="molecule type" value="Genomic_DNA"/>
</dbReference>
<feature type="domain" description="HTH araC/xylS-type" evidence="5">
    <location>
        <begin position="159"/>
        <end position="256"/>
    </location>
</feature>
<name>A0A839EG40_9HYPH</name>
<dbReference type="Pfam" id="PF12833">
    <property type="entry name" value="HTH_18"/>
    <property type="match status" value="1"/>
</dbReference>
<evidence type="ECO:0000256" key="3">
    <source>
        <dbReference type="ARBA" id="ARBA00023125"/>
    </source>
</evidence>
<evidence type="ECO:0000256" key="1">
    <source>
        <dbReference type="ARBA" id="ARBA00022491"/>
    </source>
</evidence>
<dbReference type="AlphaFoldDB" id="A0A839EG40"/>
<keyword evidence="7" id="KW-1185">Reference proteome</keyword>
<evidence type="ECO:0000259" key="5">
    <source>
        <dbReference type="PROSITE" id="PS01124"/>
    </source>
</evidence>
<dbReference type="RefSeq" id="WP_182547350.1">
    <property type="nucleotide sequence ID" value="NZ_JACGXN010000001.1"/>
</dbReference>
<proteinExistence type="predicted"/>
<dbReference type="InterPro" id="IPR011051">
    <property type="entry name" value="RmlC_Cupin_sf"/>
</dbReference>
<accession>A0A839EG40</accession>
<evidence type="ECO:0000313" key="7">
    <source>
        <dbReference type="Proteomes" id="UP000549052"/>
    </source>
</evidence>
<dbReference type="InterPro" id="IPR018060">
    <property type="entry name" value="HTH_AraC"/>
</dbReference>
<protein>
    <submittedName>
        <fullName evidence="6">AraC-like DNA-binding protein</fullName>
    </submittedName>
</protein>
<dbReference type="GO" id="GO:0003700">
    <property type="term" value="F:DNA-binding transcription factor activity"/>
    <property type="evidence" value="ECO:0007669"/>
    <property type="project" value="InterPro"/>
</dbReference>
<dbReference type="Proteomes" id="UP000549052">
    <property type="component" value="Unassembled WGS sequence"/>
</dbReference>
<dbReference type="PANTHER" id="PTHR11019:SF159">
    <property type="entry name" value="TRANSCRIPTIONAL REGULATOR-RELATED"/>
    <property type="match status" value="1"/>
</dbReference>
<gene>
    <name evidence="6" type="ORF">FHW16_000246</name>
</gene>
<dbReference type="GO" id="GO:0043565">
    <property type="term" value="F:sequence-specific DNA binding"/>
    <property type="evidence" value="ECO:0007669"/>
    <property type="project" value="InterPro"/>
</dbReference>
<dbReference type="PRINTS" id="PR00032">
    <property type="entry name" value="HTHARAC"/>
</dbReference>
<keyword evidence="4" id="KW-0804">Transcription</keyword>
<dbReference type="PROSITE" id="PS01124">
    <property type="entry name" value="HTH_ARAC_FAMILY_2"/>
    <property type="match status" value="1"/>
</dbReference>
<dbReference type="PROSITE" id="PS00041">
    <property type="entry name" value="HTH_ARAC_FAMILY_1"/>
    <property type="match status" value="1"/>
</dbReference>
<comment type="caution">
    <text evidence="6">The sequence shown here is derived from an EMBL/GenBank/DDBJ whole genome shotgun (WGS) entry which is preliminary data.</text>
</comment>
<keyword evidence="2" id="KW-0805">Transcription regulation</keyword>